<keyword evidence="1" id="KW-1133">Transmembrane helix</keyword>
<reference evidence="2" key="1">
    <citation type="submission" date="2015-07" db="EMBL/GenBank/DDBJ databases">
        <title>MeaNS - Measles Nucleotide Surveillance Program.</title>
        <authorList>
            <person name="Tran T."/>
            <person name="Druce J."/>
        </authorList>
    </citation>
    <scope>NUCLEOTIDE SEQUENCE</scope>
    <source>
        <strain evidence="2">UCB-OBI-ISO-001</strain>
        <tissue evidence="2">Gonad</tissue>
    </source>
</reference>
<evidence type="ECO:0000256" key="1">
    <source>
        <dbReference type="SAM" id="Phobius"/>
    </source>
</evidence>
<sequence length="109" mass="12148">MSDFYIHVTLLWAFVFTLTPLVVVLYDLYIIAPVITQRGENDKTGPGKEKTPKNAGCIKGCLETESSSRTIPSPKNSVTINNILNNSYINSNKTNIYIGRSCENSHYFG</sequence>
<organism evidence="2">
    <name type="scientific">Octopus bimaculoides</name>
    <name type="common">California two-spotted octopus</name>
    <dbReference type="NCBI Taxonomy" id="37653"/>
    <lineage>
        <taxon>Eukaryota</taxon>
        <taxon>Metazoa</taxon>
        <taxon>Spiralia</taxon>
        <taxon>Lophotrochozoa</taxon>
        <taxon>Mollusca</taxon>
        <taxon>Cephalopoda</taxon>
        <taxon>Coleoidea</taxon>
        <taxon>Octopodiformes</taxon>
        <taxon>Octopoda</taxon>
        <taxon>Incirrata</taxon>
        <taxon>Octopodidae</taxon>
        <taxon>Octopus</taxon>
    </lineage>
</organism>
<feature type="transmembrane region" description="Helical" evidence="1">
    <location>
        <begin position="6"/>
        <end position="29"/>
    </location>
</feature>
<dbReference type="EMBL" id="KQ423892">
    <property type="protein sequence ID" value="KOF72002.1"/>
    <property type="molecule type" value="Genomic_DNA"/>
</dbReference>
<proteinExistence type="predicted"/>
<protein>
    <submittedName>
        <fullName evidence="2">Uncharacterized protein</fullName>
    </submittedName>
</protein>
<evidence type="ECO:0000313" key="2">
    <source>
        <dbReference type="EMBL" id="KOF72002.1"/>
    </source>
</evidence>
<accession>A0A0L8G4M7</accession>
<name>A0A0L8G4M7_OCTBM</name>
<gene>
    <name evidence="2" type="ORF">OCBIM_22000199mg</name>
</gene>
<dbReference type="AlphaFoldDB" id="A0A0L8G4M7"/>
<keyword evidence="1" id="KW-0812">Transmembrane</keyword>
<keyword evidence="1" id="KW-0472">Membrane</keyword>